<dbReference type="GO" id="GO:0004129">
    <property type="term" value="F:cytochrome-c oxidase activity"/>
    <property type="evidence" value="ECO:0007669"/>
    <property type="project" value="InterPro"/>
</dbReference>
<evidence type="ECO:0000256" key="3">
    <source>
        <dbReference type="ARBA" id="ARBA00022692"/>
    </source>
</evidence>
<evidence type="ECO:0000256" key="7">
    <source>
        <dbReference type="SAM" id="MobiDB-lite"/>
    </source>
</evidence>
<protein>
    <submittedName>
        <fullName evidence="10">Cytochrome c oxidase polypeptide I</fullName>
    </submittedName>
</protein>
<dbReference type="PANTHER" id="PTHR10422">
    <property type="entry name" value="CYTOCHROME C OXIDASE SUBUNIT 1"/>
    <property type="match status" value="1"/>
</dbReference>
<organism evidence="10 11">
    <name type="scientific">Hyalangium minutum</name>
    <dbReference type="NCBI Taxonomy" id="394096"/>
    <lineage>
        <taxon>Bacteria</taxon>
        <taxon>Pseudomonadati</taxon>
        <taxon>Myxococcota</taxon>
        <taxon>Myxococcia</taxon>
        <taxon>Myxococcales</taxon>
        <taxon>Cystobacterineae</taxon>
        <taxon>Archangiaceae</taxon>
        <taxon>Hyalangium</taxon>
    </lineage>
</organism>
<dbReference type="GO" id="GO:0016020">
    <property type="term" value="C:membrane"/>
    <property type="evidence" value="ECO:0007669"/>
    <property type="project" value="UniProtKB-SubCell"/>
</dbReference>
<keyword evidence="4 8" id="KW-1133">Transmembrane helix</keyword>
<feature type="transmembrane region" description="Helical" evidence="8">
    <location>
        <begin position="191"/>
        <end position="221"/>
    </location>
</feature>
<dbReference type="GO" id="GO:0009060">
    <property type="term" value="P:aerobic respiration"/>
    <property type="evidence" value="ECO:0007669"/>
    <property type="project" value="InterPro"/>
</dbReference>
<feature type="transmembrane region" description="Helical" evidence="8">
    <location>
        <begin position="108"/>
        <end position="136"/>
    </location>
</feature>
<reference evidence="10 11" key="1">
    <citation type="submission" date="2014-04" db="EMBL/GenBank/DDBJ databases">
        <title>Genome assembly of Hyalangium minutum DSM 14724.</title>
        <authorList>
            <person name="Sharma G."/>
            <person name="Subramanian S."/>
        </authorList>
    </citation>
    <scope>NUCLEOTIDE SEQUENCE [LARGE SCALE GENOMIC DNA]</scope>
    <source>
        <strain evidence="10 11">DSM 14724</strain>
    </source>
</reference>
<evidence type="ECO:0000256" key="5">
    <source>
        <dbReference type="ARBA" id="ARBA00023136"/>
    </source>
</evidence>
<feature type="transmembrane region" description="Helical" evidence="8">
    <location>
        <begin position="351"/>
        <end position="372"/>
    </location>
</feature>
<dbReference type="GO" id="GO:0015990">
    <property type="term" value="P:electron transport coupled proton transport"/>
    <property type="evidence" value="ECO:0007669"/>
    <property type="project" value="TreeGrafter"/>
</dbReference>
<evidence type="ECO:0000313" key="11">
    <source>
        <dbReference type="Proteomes" id="UP000028725"/>
    </source>
</evidence>
<dbReference type="STRING" id="394096.DB31_7886"/>
<feature type="transmembrane region" description="Helical" evidence="8">
    <location>
        <begin position="392"/>
        <end position="412"/>
    </location>
</feature>
<evidence type="ECO:0000256" key="1">
    <source>
        <dbReference type="ARBA" id="ARBA00004141"/>
    </source>
</evidence>
<feature type="transmembrane region" description="Helical" evidence="8">
    <location>
        <begin position="289"/>
        <end position="308"/>
    </location>
</feature>
<dbReference type="Gene3D" id="1.20.210.10">
    <property type="entry name" value="Cytochrome c oxidase-like, subunit I domain"/>
    <property type="match status" value="1"/>
</dbReference>
<dbReference type="SUPFAM" id="SSF81442">
    <property type="entry name" value="Cytochrome c oxidase subunit I-like"/>
    <property type="match status" value="1"/>
</dbReference>
<keyword evidence="6" id="KW-0479">Metal-binding</keyword>
<dbReference type="PROSITE" id="PS00077">
    <property type="entry name" value="COX1_CUB"/>
    <property type="match status" value="1"/>
</dbReference>
<dbReference type="Proteomes" id="UP000028725">
    <property type="component" value="Unassembled WGS sequence"/>
</dbReference>
<keyword evidence="6" id="KW-0249">Electron transport</keyword>
<evidence type="ECO:0000313" key="10">
    <source>
        <dbReference type="EMBL" id="KFE68649.1"/>
    </source>
</evidence>
<dbReference type="PRINTS" id="PR01165">
    <property type="entry name" value="CYCOXIDASEI"/>
</dbReference>
<keyword evidence="3 6" id="KW-0812">Transmembrane</keyword>
<keyword evidence="2 6" id="KW-0679">Respiratory chain</keyword>
<dbReference type="InterPro" id="IPR000883">
    <property type="entry name" value="Cyt_C_Oxase_1"/>
</dbReference>
<dbReference type="GO" id="GO:0020037">
    <property type="term" value="F:heme binding"/>
    <property type="evidence" value="ECO:0007669"/>
    <property type="project" value="InterPro"/>
</dbReference>
<dbReference type="PANTHER" id="PTHR10422:SF18">
    <property type="entry name" value="CYTOCHROME C OXIDASE SUBUNIT 1"/>
    <property type="match status" value="1"/>
</dbReference>
<keyword evidence="11" id="KW-1185">Reference proteome</keyword>
<comment type="subcellular location">
    <subcellularLocation>
        <location evidence="1">Membrane</location>
        <topology evidence="1">Multi-pass membrane protein</topology>
    </subcellularLocation>
</comment>
<evidence type="ECO:0000256" key="4">
    <source>
        <dbReference type="ARBA" id="ARBA00022989"/>
    </source>
</evidence>
<dbReference type="RefSeq" id="WP_083968487.1">
    <property type="nucleotide sequence ID" value="NZ_JMCB01000006.1"/>
</dbReference>
<feature type="region of interest" description="Disordered" evidence="7">
    <location>
        <begin position="563"/>
        <end position="584"/>
    </location>
</feature>
<gene>
    <name evidence="10" type="ORF">DB31_7886</name>
</gene>
<dbReference type="InterPro" id="IPR036927">
    <property type="entry name" value="Cyt_c_oxase-like_su1_sf"/>
</dbReference>
<feature type="transmembrane region" description="Helical" evidence="8">
    <location>
        <begin position="470"/>
        <end position="494"/>
    </location>
</feature>
<keyword evidence="6" id="KW-0813">Transport</keyword>
<dbReference type="AlphaFoldDB" id="A0A085WLT6"/>
<feature type="transmembrane region" description="Helical" evidence="8">
    <location>
        <begin position="72"/>
        <end position="96"/>
    </location>
</feature>
<evidence type="ECO:0000256" key="8">
    <source>
        <dbReference type="SAM" id="Phobius"/>
    </source>
</evidence>
<dbReference type="PROSITE" id="PS50855">
    <property type="entry name" value="COX1"/>
    <property type="match status" value="1"/>
</dbReference>
<keyword evidence="6" id="KW-0408">Iron</keyword>
<evidence type="ECO:0000259" key="9">
    <source>
        <dbReference type="PROSITE" id="PS50855"/>
    </source>
</evidence>
<dbReference type="OrthoDB" id="9803294at2"/>
<evidence type="ECO:0000256" key="2">
    <source>
        <dbReference type="ARBA" id="ARBA00022660"/>
    </source>
</evidence>
<dbReference type="Pfam" id="PF00115">
    <property type="entry name" value="COX1"/>
    <property type="match status" value="1"/>
</dbReference>
<feature type="transmembrane region" description="Helical" evidence="8">
    <location>
        <begin position="320"/>
        <end position="339"/>
    </location>
</feature>
<evidence type="ECO:0000256" key="6">
    <source>
        <dbReference type="RuleBase" id="RU000370"/>
    </source>
</evidence>
<feature type="domain" description="Cytochrome oxidase subunit I profile" evidence="9">
    <location>
        <begin position="1"/>
        <end position="533"/>
    </location>
</feature>
<feature type="transmembrane region" description="Helical" evidence="8">
    <location>
        <begin position="424"/>
        <end position="450"/>
    </location>
</feature>
<feature type="transmembrane region" description="Helical" evidence="8">
    <location>
        <begin position="156"/>
        <end position="179"/>
    </location>
</feature>
<dbReference type="InterPro" id="IPR023616">
    <property type="entry name" value="Cyt_c_oxase-like_su1_dom"/>
</dbReference>
<feature type="transmembrane region" description="Helical" evidence="8">
    <location>
        <begin position="259"/>
        <end position="277"/>
    </location>
</feature>
<feature type="compositionally biased region" description="Low complexity" evidence="7">
    <location>
        <begin position="563"/>
        <end position="576"/>
    </location>
</feature>
<keyword evidence="6" id="KW-0349">Heme</keyword>
<proteinExistence type="inferred from homology"/>
<keyword evidence="5 8" id="KW-0472">Membrane</keyword>
<name>A0A085WLT6_9BACT</name>
<dbReference type="EMBL" id="JMCB01000006">
    <property type="protein sequence ID" value="KFE68649.1"/>
    <property type="molecule type" value="Genomic_DNA"/>
</dbReference>
<feature type="transmembrane region" description="Helical" evidence="8">
    <location>
        <begin position="15"/>
        <end position="37"/>
    </location>
</feature>
<dbReference type="GO" id="GO:0022904">
    <property type="term" value="P:respiratory electron transport chain"/>
    <property type="evidence" value="ECO:0007669"/>
    <property type="project" value="TreeGrafter"/>
</dbReference>
<dbReference type="InterPro" id="IPR023615">
    <property type="entry name" value="Cyt_c_Oxase_su1_BS"/>
</dbReference>
<accession>A0A085WLT6</accession>
<comment type="similarity">
    <text evidence="6">Belongs to the heme-copper respiratory oxidase family.</text>
</comment>
<sequence>MKLFSTDHKVVARQFLWAGFGFLLVGGLLAMLIRWQWAFPGRAVPGLGWALPSSGGALTPPAYTGVFTMHGLLMVFFAIAPLLIGALGNFVIPLAVGARGMAFPRVSALSFWVFAVGGVLVLASFGVRLGTASAAWTSYPPLSTHVFTPGVGQTLVMAGVVCAALSSFLGAVNYVVTVVRCRAPGMEWKRLPLTVWGLFFTSVLNLLFIPVVAAATGMLLMDRLAGTRFFLEGAALTPGTGGDPMLYQHLFWLFGHPEVYILILPGWGMIGDMVAFFSRRPAHGYRGTVLAMGVISSLSGLVYAHHLFTSGLSPMLGRAFSTLTMIISLPSTVLFLNWLATLFRGSVRLTAPLLAAVSAMVVFGLGGITGLALGTVATDIPLHGTMWVVGHFHLTMGAASFLAVFAGLYFWFPKMFGRTLHAGLSRAHVLLSAVLFLAVFGGQLMTGYAGQLRRLYDPYQYTFLKHLLELNQWTSFAAFALGLTQLLFVVNLVWTLRKGPAADANPWQVGTLEWTCAPSPPPVDNYPQVPVVVRGPYALSQPEVMDRLGRDWIGQAEVLPGEAAPAAEGEAAQPGPVQSVGGTA</sequence>
<comment type="caution">
    <text evidence="10">The sequence shown here is derived from an EMBL/GenBank/DDBJ whole genome shotgun (WGS) entry which is preliminary data.</text>
</comment>